<dbReference type="Gene3D" id="2.30.110.50">
    <property type="match status" value="1"/>
</dbReference>
<dbReference type="InterPro" id="IPR054030">
    <property type="entry name" value="Gp5_Vgr_C"/>
</dbReference>
<evidence type="ECO:0000256" key="1">
    <source>
        <dbReference type="ARBA" id="ARBA00004613"/>
    </source>
</evidence>
<dbReference type="Gene3D" id="3.55.50.10">
    <property type="entry name" value="Baseplate protein-like domains"/>
    <property type="match status" value="1"/>
</dbReference>
<evidence type="ECO:0000256" key="3">
    <source>
        <dbReference type="ARBA" id="ARBA00022525"/>
    </source>
</evidence>
<evidence type="ECO:0000256" key="4">
    <source>
        <dbReference type="SAM" id="MobiDB-lite"/>
    </source>
</evidence>
<name>A0ABM7RX53_9PSED</name>
<feature type="region of interest" description="Disordered" evidence="4">
    <location>
        <begin position="273"/>
        <end position="294"/>
    </location>
</feature>
<reference evidence="7 8" key="1">
    <citation type="submission" date="2016-04" db="EMBL/GenBank/DDBJ databases">
        <title>Complete genome sequence of Pseudomonas sp. LAB-08 isolated from TCE contaminated aquifer soil.</title>
        <authorList>
            <person name="Dohra H."/>
            <person name="Suzuki K."/>
            <person name="Fatma A."/>
            <person name="Inuzuka Y."/>
            <person name="Honjo M."/>
            <person name="Tashiro Y."/>
            <person name="Futamata H."/>
        </authorList>
    </citation>
    <scope>NUCLEOTIDE SEQUENCE [LARGE SCALE GENOMIC DNA]</scope>
    <source>
        <strain evidence="7 8">LAB-08</strain>
    </source>
</reference>
<sequence length="680" mass="76927">MPDATLDTRFTLAITDFEHDLQVLSFVGNESISQTYAFDVELVSDRPNLDLENLLHKQAFLAFNDHGNGIHGQIHSVAHGESGHRLTHYSLTLVPRLAYLKHRINQRIFQQLTVAQIIATVLEDHGLNREFHEFRLTSVYPPREYCVQYQESDLHFIQRLCEEEGLHYHFSHSREKHLLVFADHQSMFPRIEGVTPYRRDNGLVAEGPVIKRFKRQLNTRPSRTTRREYDFKKASILLESNCRSAPGQVQPDLEDYAYLGRVDLVERDKVRSQRSLERHRVDHDRAKGKSDQPSLVSGHLLQMSEHPIREWNDLWLLTKVRHEGRQPAVLEENFSHDAIDRQDGFVQGYRNRFVAIPWDVFYRPPLVHEKPRMLGSQTAKVTGPEGEEIHCDRYGRVKVQFHWDREGRHNDQSSCWLRVASGFAGNAHGSVSLPRVGMEVLVSFLEGDPDQPLISGCLINSINPPPYALPEHKTRSVFRSRSTPNSTGFNEVHLEDRVGRELIYLRAQRDMEQKIENDSRLEVGNERRETIKGNSFTLLEAQEHRTVLGDHMVHVASNSHTRVDQNLVIEADQVCIKASKFLILEAAAGVSIRGGDQHLVIGHGGIFGSSELQLGGAPVPGSAISAPAMVQALSAPAELRPVLALSQRALMTHSKMLGADFCPVCEACRAGICLPQGDLA</sequence>
<evidence type="ECO:0000259" key="6">
    <source>
        <dbReference type="Pfam" id="PF22178"/>
    </source>
</evidence>
<dbReference type="InterPro" id="IPR006531">
    <property type="entry name" value="Gp5/Vgr_OB"/>
</dbReference>
<dbReference type="NCBIfam" id="TIGR03361">
    <property type="entry name" value="VI_Rhs_Vgr"/>
    <property type="match status" value="1"/>
</dbReference>
<dbReference type="Proteomes" id="UP000218595">
    <property type="component" value="Chromosome"/>
</dbReference>
<comment type="subcellular location">
    <subcellularLocation>
        <location evidence="1">Secreted</location>
    </subcellularLocation>
</comment>
<dbReference type="PANTHER" id="PTHR32305">
    <property type="match status" value="1"/>
</dbReference>
<gene>
    <name evidence="7" type="ORF">LAB08_R42850</name>
</gene>
<comment type="similarity">
    <text evidence="2">Belongs to the VgrG protein family.</text>
</comment>
<dbReference type="InterPro" id="IPR037026">
    <property type="entry name" value="Vgr_OB-fold_dom_sf"/>
</dbReference>
<feature type="compositionally biased region" description="Basic and acidic residues" evidence="4">
    <location>
        <begin position="273"/>
        <end position="290"/>
    </location>
</feature>
<feature type="domain" description="Gp5/Type VI secretion system Vgr protein OB-fold" evidence="5">
    <location>
        <begin position="392"/>
        <end position="458"/>
    </location>
</feature>
<dbReference type="Gene3D" id="2.40.50.230">
    <property type="entry name" value="Gp5 N-terminal domain"/>
    <property type="match status" value="1"/>
</dbReference>
<evidence type="ECO:0000313" key="8">
    <source>
        <dbReference type="Proteomes" id="UP000218595"/>
    </source>
</evidence>
<dbReference type="SUPFAM" id="SSF69349">
    <property type="entry name" value="Phage fibre proteins"/>
    <property type="match status" value="1"/>
</dbReference>
<dbReference type="Pfam" id="PF05954">
    <property type="entry name" value="Phage_GPD"/>
    <property type="match status" value="1"/>
</dbReference>
<dbReference type="Pfam" id="PF04717">
    <property type="entry name" value="Phage_base_V"/>
    <property type="match status" value="1"/>
</dbReference>
<dbReference type="Pfam" id="PF22178">
    <property type="entry name" value="Gp5_trimer_C"/>
    <property type="match status" value="1"/>
</dbReference>
<dbReference type="InterPro" id="IPR006533">
    <property type="entry name" value="T6SS_Vgr_RhsGE"/>
</dbReference>
<evidence type="ECO:0000259" key="5">
    <source>
        <dbReference type="Pfam" id="PF04717"/>
    </source>
</evidence>
<evidence type="ECO:0000256" key="2">
    <source>
        <dbReference type="ARBA" id="ARBA00005558"/>
    </source>
</evidence>
<organism evidence="7 8">
    <name type="scientific">Pseudomonas izuensis</name>
    <dbReference type="NCBI Taxonomy" id="2684212"/>
    <lineage>
        <taxon>Bacteria</taxon>
        <taxon>Pseudomonadati</taxon>
        <taxon>Pseudomonadota</taxon>
        <taxon>Gammaproteobacteria</taxon>
        <taxon>Pseudomonadales</taxon>
        <taxon>Pseudomonadaceae</taxon>
        <taxon>Pseudomonas</taxon>
    </lineage>
</organism>
<evidence type="ECO:0000313" key="7">
    <source>
        <dbReference type="EMBL" id="BCX69633.1"/>
    </source>
</evidence>
<keyword evidence="3" id="KW-0964">Secreted</keyword>
<dbReference type="SUPFAM" id="SSF69255">
    <property type="entry name" value="gp5 N-terminal domain-like"/>
    <property type="match status" value="1"/>
</dbReference>
<proteinExistence type="inferred from homology"/>
<dbReference type="InterPro" id="IPR017847">
    <property type="entry name" value="T6SS_RhsGE_Vgr_subset"/>
</dbReference>
<dbReference type="EMBL" id="AP017423">
    <property type="protein sequence ID" value="BCX69633.1"/>
    <property type="molecule type" value="Genomic_DNA"/>
</dbReference>
<dbReference type="InterPro" id="IPR050708">
    <property type="entry name" value="T6SS_VgrG/RHS"/>
</dbReference>
<accession>A0ABM7RX53</accession>
<dbReference type="NCBIfam" id="TIGR01646">
    <property type="entry name" value="vgr_GE"/>
    <property type="match status" value="1"/>
</dbReference>
<keyword evidence="8" id="KW-1185">Reference proteome</keyword>
<feature type="domain" description="Gp5/Type VI secretion system Vgr C-terminal trimerisation" evidence="6">
    <location>
        <begin position="476"/>
        <end position="570"/>
    </location>
</feature>
<dbReference type="RefSeq" id="WP_096509820.1">
    <property type="nucleotide sequence ID" value="NZ_AP017423.2"/>
</dbReference>
<dbReference type="Gene3D" id="4.10.220.110">
    <property type="match status" value="1"/>
</dbReference>
<protein>
    <submittedName>
        <fullName evidence="7">Type VI secretion system tip protein VgrG</fullName>
    </submittedName>
</protein>
<dbReference type="SUPFAM" id="SSF69279">
    <property type="entry name" value="Phage tail proteins"/>
    <property type="match status" value="2"/>
</dbReference>
<dbReference type="PANTHER" id="PTHR32305:SF15">
    <property type="entry name" value="PROTEIN RHSA-RELATED"/>
    <property type="match status" value="1"/>
</dbReference>